<reference evidence="7" key="1">
    <citation type="journal article" date="2019" name="bioRxiv">
        <title>Genomics, evolutionary history and diagnostics of the Alternaria alternata species group including apple and Asian pear pathotypes.</title>
        <authorList>
            <person name="Armitage A.D."/>
            <person name="Cockerton H.M."/>
            <person name="Sreenivasaprasad S."/>
            <person name="Woodhall J.W."/>
            <person name="Lane C.R."/>
            <person name="Harrison R.J."/>
            <person name="Clarkson J.P."/>
        </authorList>
    </citation>
    <scope>NUCLEOTIDE SEQUENCE [LARGE SCALE GENOMIC DNA]</scope>
    <source>
        <strain evidence="7">FERA 1082</strain>
    </source>
</reference>
<dbReference type="Pfam" id="PF05699">
    <property type="entry name" value="Dimer_Tnp_hAT"/>
    <property type="match status" value="1"/>
</dbReference>
<proteinExistence type="predicted"/>
<dbReference type="Pfam" id="PF24883">
    <property type="entry name" value="NPHP3_N"/>
    <property type="match status" value="1"/>
</dbReference>
<feature type="domain" description="HAT C-terminal dimerisation" evidence="3">
    <location>
        <begin position="1731"/>
        <end position="1777"/>
    </location>
</feature>
<sequence length="1813" mass="205122">MATKVSQQSAQTDLGRLWAEAIRDYNARTKEDLSALGARSVAEVMRQTDTDMKKFKGFRDDGSKMSSFRSAMGDHLGDFQKCIDGFAAVGAAVGAFPPAMPVGLVFTAASRLISAFAGVRAEYDRVEEFFAYSARFFERLSILEGRAQSGPLAIAIVRIFSMQLSVCGRVRRLVKEKKITHWLNALWNEVDEELVSAYAAMQASIQELDEAVGFESYSSIKTVQDDVLVNSAKLDELDKKLQSYRESVGKDIQRVYASTLNLQVVVSEGFSAIQYQLSENHVEQNALLRQILKNTAKLSRAPENEEKKKQEVKSKGDVGDRKFQALRELKKFFNGNSNVFPSWVEAHQENLTQNEDMRDNKVGKTAEWLTKHPNFETWIDGGHPLLWLRGAEGIGKSFLAYSVIEMLRLRHNEHTLLAYFYFKEEHPYQQSMQNAFASAALQIAESNSKYAEQVAAMIREDSSESTELSTWKRFFLSMFPGDNKSGSWLFLVLDGLDEAQVQEGGVLTQFLTDLKHQGANVSVLATSRPEDKPTLQLLQPSIIDITKQEMKSDIKMLVKSRLQTLPRVRKFSHHVKKAIARKIVKQADSMLYVEHMLRRFSYIGRERAVMHDLDKLPTSLHALYKLLLEECRHNRSEAQYQALKKLFAWLAFSKRSLSLAEASSLIKLTLSDDDTFDIEEEIIGHSSRILELTQTRQIEEDVKDDDQDDDENDEEKDDGIPEVEDGKSPLTFQDRSLRQYFQSVNVEDDGVTEFRTPATTAHLTILQMCVDIMMEAAKDPNEPTTAELSLYAIRYWHDHLKELDVENTTTGAIQQVAILLHRITRNESNIAKLFEKIARHTDIYPVSAEDTPTPWFETLITWAHKAATLKDDSLDPDVREWVLTVTEDNVLLPLAQGHVQNWLDADDQVWTPESFLFVKGALSHANRIEVSEDEPIEYINAITAEYDIPAEDFKTLRATGSTLARVRNKQVTCKPCLLNLVPSQVKQVKFIYIKTSSKSRLAEQPAKRVRVTRGTGTNTQPLELADTQQSSSIISAPKLPQRQSPRKALADAASQATEQHPFESQLLLNAVPNEAIVPPTEGSDAATVASAADDNREVDSSFDERFLDNFDGIDWCRLSRFCKSLRSQKRQKSWIYNHGYRVVLRSNTDEIYFICKFCHQRRSHDGILKVTQSTTSAITHLKQPKAGHNFTKSGLQAATKRAFGQQSLAMVTGSGVAISQKLVNELGNFDVQAFRYAAVTWLIENNHPLCELETPAFRSMIGFASPEAESALWTSANSVKAYAIRLYEFMLPLVVTALSKAISKIHISFDGWTTKGGKRGFFGIVAHYADASGTVFDMPIALPQLTGAHTGERIAEVVGQTLQKFGISPLRLGCFVLDNAYANDTAVTYLAGQYGFTAAYQRLRCGPHTLNLIGQAIIFGKNPDSYDNDAAERAEEEESMTNWRKDGPLGVLIDVINYIKTPQQYDLFNRFQLLANAELPTNNQKAILEPIKPVVTRWNSFYSCFERAIELQHAVSNYANYHIQHTRNLDDIAKRRGNRVPDVPKWMRSDGLTAADWAVISEYTEVLKPLKQATKQLEGRGKPGQFGALYSVIPVFETLLHELEQRVKLYNHVNYEQINAPEDHLPINLRAAWAKANTYYSKLDSSPFYYAATILHPYYKRYCDRSWRSKPEWLHANNVAFQQLWQQYKPTNAVQTTPRPLQSALEDAIAAIADADDSSDDEDIDEFQRWKKLEPKWTREQFTQGCDPIRYWIELQPKYPNLARLAFDVLTIPANVVYKRAGHTSGRATPPTLRTSCTFINYSSTKLSLKRFL</sequence>
<accession>A0A4V1WLD6</accession>
<dbReference type="Proteomes" id="UP000292402">
    <property type="component" value="Unassembled WGS sequence"/>
</dbReference>
<organism evidence="6 7">
    <name type="scientific">Alternaria tenuissima</name>
    <dbReference type="NCBI Taxonomy" id="119927"/>
    <lineage>
        <taxon>Eukaryota</taxon>
        <taxon>Fungi</taxon>
        <taxon>Dikarya</taxon>
        <taxon>Ascomycota</taxon>
        <taxon>Pezizomycotina</taxon>
        <taxon>Dothideomycetes</taxon>
        <taxon>Pleosporomycetidae</taxon>
        <taxon>Pleosporales</taxon>
        <taxon>Pleosporineae</taxon>
        <taxon>Pleosporaceae</taxon>
        <taxon>Alternaria</taxon>
        <taxon>Alternaria sect. Alternaria</taxon>
        <taxon>Alternaria alternata complex</taxon>
    </lineage>
</organism>
<feature type="compositionally biased region" description="Polar residues" evidence="2">
    <location>
        <begin position="1018"/>
        <end position="1034"/>
    </location>
</feature>
<feature type="domain" description="Fungal STAND N-terminal Goodbye" evidence="4">
    <location>
        <begin position="18"/>
        <end position="142"/>
    </location>
</feature>
<dbReference type="PANTHER" id="PTHR10039:SF17">
    <property type="entry name" value="FUNGAL STAND N-TERMINAL GOODBYE DOMAIN-CONTAINING PROTEIN-RELATED"/>
    <property type="match status" value="1"/>
</dbReference>
<evidence type="ECO:0000256" key="1">
    <source>
        <dbReference type="ARBA" id="ARBA00022737"/>
    </source>
</evidence>
<dbReference type="Gene3D" id="3.40.50.300">
    <property type="entry name" value="P-loop containing nucleotide triphosphate hydrolases"/>
    <property type="match status" value="1"/>
</dbReference>
<dbReference type="SUPFAM" id="SSF53098">
    <property type="entry name" value="Ribonuclease H-like"/>
    <property type="match status" value="1"/>
</dbReference>
<dbReference type="InterPro" id="IPR031350">
    <property type="entry name" value="Goodbye_dom"/>
</dbReference>
<feature type="region of interest" description="Disordered" evidence="2">
    <location>
        <begin position="1003"/>
        <end position="1055"/>
    </location>
</feature>
<evidence type="ECO:0000259" key="4">
    <source>
        <dbReference type="Pfam" id="PF17109"/>
    </source>
</evidence>
<feature type="region of interest" description="Disordered" evidence="2">
    <location>
        <begin position="695"/>
        <end position="728"/>
    </location>
</feature>
<evidence type="ECO:0008006" key="8">
    <source>
        <dbReference type="Google" id="ProtNLM"/>
    </source>
</evidence>
<keyword evidence="1" id="KW-0677">Repeat</keyword>
<dbReference type="InterPro" id="IPR027417">
    <property type="entry name" value="P-loop_NTPase"/>
</dbReference>
<gene>
    <name evidence="6" type="ORF">AA0114_g11183</name>
</gene>
<dbReference type="SUPFAM" id="SSF52540">
    <property type="entry name" value="P-loop containing nucleoside triphosphate hydrolases"/>
    <property type="match status" value="1"/>
</dbReference>
<dbReference type="InterPro" id="IPR008906">
    <property type="entry name" value="HATC_C_dom"/>
</dbReference>
<feature type="compositionally biased region" description="Acidic residues" evidence="2">
    <location>
        <begin position="701"/>
        <end position="723"/>
    </location>
</feature>
<comment type="caution">
    <text evidence="6">The sequence shown here is derived from an EMBL/GenBank/DDBJ whole genome shotgun (WGS) entry which is preliminary data.</text>
</comment>
<dbReference type="PANTHER" id="PTHR10039">
    <property type="entry name" value="AMELOGENIN"/>
    <property type="match status" value="1"/>
</dbReference>
<evidence type="ECO:0000259" key="3">
    <source>
        <dbReference type="Pfam" id="PF05699"/>
    </source>
</evidence>
<dbReference type="EMBL" id="PDXA01000056">
    <property type="protein sequence ID" value="RYN39929.1"/>
    <property type="molecule type" value="Genomic_DNA"/>
</dbReference>
<evidence type="ECO:0000259" key="5">
    <source>
        <dbReference type="Pfam" id="PF24883"/>
    </source>
</evidence>
<protein>
    <recommendedName>
        <fullName evidence="8">NACHT domain-containing protein</fullName>
    </recommendedName>
</protein>
<name>A0A4V1WLD6_9PLEO</name>
<dbReference type="Pfam" id="PF17109">
    <property type="entry name" value="Goodbye"/>
    <property type="match status" value="1"/>
</dbReference>
<dbReference type="InterPro" id="IPR012337">
    <property type="entry name" value="RNaseH-like_sf"/>
</dbReference>
<dbReference type="GO" id="GO:0046983">
    <property type="term" value="F:protein dimerization activity"/>
    <property type="evidence" value="ECO:0007669"/>
    <property type="project" value="InterPro"/>
</dbReference>
<feature type="domain" description="Nephrocystin 3-like N-terminal" evidence="5">
    <location>
        <begin position="365"/>
        <end position="528"/>
    </location>
</feature>
<dbReference type="InterPro" id="IPR056884">
    <property type="entry name" value="NPHP3-like_N"/>
</dbReference>
<evidence type="ECO:0000313" key="6">
    <source>
        <dbReference type="EMBL" id="RYN39929.1"/>
    </source>
</evidence>
<evidence type="ECO:0000256" key="2">
    <source>
        <dbReference type="SAM" id="MobiDB-lite"/>
    </source>
</evidence>
<evidence type="ECO:0000313" key="7">
    <source>
        <dbReference type="Proteomes" id="UP000292402"/>
    </source>
</evidence>